<feature type="domain" description="Ribosomal RNA-processing protein 7 C-terminal" evidence="2">
    <location>
        <begin position="176"/>
        <end position="295"/>
    </location>
</feature>
<dbReference type="Gene3D" id="6.10.250.1770">
    <property type="match status" value="1"/>
</dbReference>
<dbReference type="Proteomes" id="UP000837801">
    <property type="component" value="Unassembled WGS sequence"/>
</dbReference>
<dbReference type="GO" id="GO:0006364">
    <property type="term" value="P:rRNA processing"/>
    <property type="evidence" value="ECO:0007669"/>
    <property type="project" value="TreeGrafter"/>
</dbReference>
<reference evidence="4" key="1">
    <citation type="submission" date="2022-03" db="EMBL/GenBank/DDBJ databases">
        <authorList>
            <person name="Legras J.-L."/>
            <person name="Devillers H."/>
            <person name="Grondin C."/>
        </authorList>
    </citation>
    <scope>NUCLEOTIDE SEQUENCE</scope>
    <source>
        <strain evidence="4">CLIB 1423</strain>
    </source>
</reference>
<dbReference type="Pfam" id="PF12923">
    <property type="entry name" value="RRP7"/>
    <property type="match status" value="1"/>
</dbReference>
<accession>A0A9P0QWV3</accession>
<comment type="similarity">
    <text evidence="1">Belongs to the RRP7 family.</text>
</comment>
<dbReference type="PANTHER" id="PTHR13191:SF0">
    <property type="entry name" value="RIBOSOMAL RNA-PROCESSING PROTEIN 7 HOMOLOG A-RELATED"/>
    <property type="match status" value="1"/>
</dbReference>
<sequence>MSISEIKDFLVLPVDLPGAKAPHYIYFKKHSGKSSTDGQNNSLFLFNLPINTTTSTIKKYLSSVAIGATLESFAPSLLTNYPEDFWIDLTKLTSDLELSTNLNSNIDQDYNTGNTIGAKLPKHCGILTFIDKSSLQLAFTSLKKLSSNQTSSKWPIDEANFGGSSYFLSKYQGQILDNEWLSGIVSQSLIDFDAAEQKSINDLQQSTELVDEDGFTLVVGSHRKTKASILGKQKLASTVEVERAQKNLKKKEKDDFYRFQLRQRKKDEMNDLLKKFKLDQERVRLMTEKKRFRPY</sequence>
<dbReference type="Pfam" id="PF17799">
    <property type="entry name" value="RRM_Rrp7"/>
    <property type="match status" value="1"/>
</dbReference>
<proteinExistence type="inferred from homology"/>
<dbReference type="EMBL" id="CAKXYY010000042">
    <property type="protein sequence ID" value="CAH2356017.1"/>
    <property type="molecule type" value="Genomic_DNA"/>
</dbReference>
<gene>
    <name evidence="4" type="ORF">CLIB1423_42S00628</name>
</gene>
<keyword evidence="5" id="KW-1185">Reference proteome</keyword>
<name>A0A9P0QWV3_9ASCO</name>
<evidence type="ECO:0000313" key="5">
    <source>
        <dbReference type="Proteomes" id="UP000837801"/>
    </source>
</evidence>
<dbReference type="InterPro" id="IPR040447">
    <property type="entry name" value="RRM_Rrp7"/>
</dbReference>
<dbReference type="CDD" id="cd12950">
    <property type="entry name" value="RRP7_Rrp7p"/>
    <property type="match status" value="1"/>
</dbReference>
<evidence type="ECO:0000259" key="3">
    <source>
        <dbReference type="Pfam" id="PF17799"/>
    </source>
</evidence>
<feature type="domain" description="Rrp7 RRM-like N-terminal" evidence="3">
    <location>
        <begin position="5"/>
        <end position="171"/>
    </location>
</feature>
<evidence type="ECO:0000259" key="2">
    <source>
        <dbReference type="Pfam" id="PF12923"/>
    </source>
</evidence>
<dbReference type="GO" id="GO:0034456">
    <property type="term" value="C:UTP-C complex"/>
    <property type="evidence" value="ECO:0007669"/>
    <property type="project" value="TreeGrafter"/>
</dbReference>
<dbReference type="GO" id="GO:0000028">
    <property type="term" value="P:ribosomal small subunit assembly"/>
    <property type="evidence" value="ECO:0007669"/>
    <property type="project" value="TreeGrafter"/>
</dbReference>
<dbReference type="InterPro" id="IPR040446">
    <property type="entry name" value="RRP7"/>
</dbReference>
<organism evidence="4 5">
    <name type="scientific">[Candida] railenensis</name>
    <dbReference type="NCBI Taxonomy" id="45579"/>
    <lineage>
        <taxon>Eukaryota</taxon>
        <taxon>Fungi</taxon>
        <taxon>Dikarya</taxon>
        <taxon>Ascomycota</taxon>
        <taxon>Saccharomycotina</taxon>
        <taxon>Pichiomycetes</taxon>
        <taxon>Debaryomycetaceae</taxon>
        <taxon>Kurtzmaniella</taxon>
    </lineage>
</organism>
<comment type="caution">
    <text evidence="4">The sequence shown here is derived from an EMBL/GenBank/DDBJ whole genome shotgun (WGS) entry which is preliminary data.</text>
</comment>
<dbReference type="GO" id="GO:0032545">
    <property type="term" value="C:CURI complex"/>
    <property type="evidence" value="ECO:0007669"/>
    <property type="project" value="TreeGrafter"/>
</dbReference>
<dbReference type="PANTHER" id="PTHR13191">
    <property type="entry name" value="RIBOSOMAL RNA PROCESSING PROTEIN 7-RELATED"/>
    <property type="match status" value="1"/>
</dbReference>
<evidence type="ECO:0000313" key="4">
    <source>
        <dbReference type="EMBL" id="CAH2356017.1"/>
    </source>
</evidence>
<evidence type="ECO:0000256" key="1">
    <source>
        <dbReference type="ARBA" id="ARBA00006110"/>
    </source>
</evidence>
<dbReference type="InterPro" id="IPR024326">
    <property type="entry name" value="RRP7_C"/>
</dbReference>
<dbReference type="AlphaFoldDB" id="A0A9P0QWV3"/>
<protein>
    <submittedName>
        <fullName evidence="4">Ribosomal RNA-processing protein 7</fullName>
    </submittedName>
</protein>
<dbReference type="OrthoDB" id="5390at2759"/>